<name>A0A4D6YCQ4_BUCMH</name>
<feature type="transmembrane region" description="Helical" evidence="17">
    <location>
        <begin position="16"/>
        <end position="36"/>
    </location>
</feature>
<dbReference type="GO" id="GO:0009486">
    <property type="term" value="F:cytochrome bo3 ubiquinol oxidase activity"/>
    <property type="evidence" value="ECO:0007669"/>
    <property type="project" value="InterPro"/>
</dbReference>
<evidence type="ECO:0000256" key="12">
    <source>
        <dbReference type="ARBA" id="ARBA00025694"/>
    </source>
</evidence>
<comment type="similarity">
    <text evidence="2">Belongs to the cytochrome c oxidase bacterial subunit 4 family.</text>
</comment>
<proteinExistence type="inferred from homology"/>
<comment type="function">
    <text evidence="12">Cytochrome bo(3) ubiquinol terminal oxidase is the component of the aerobic respiratory chain of E.coli that predominates when cells are grown at high aeration. Has proton pump activity across the membrane in addition to electron transfer, pumping 2 protons/electron.</text>
</comment>
<accession>A0A4D6YCQ4</accession>
<evidence type="ECO:0000256" key="13">
    <source>
        <dbReference type="ARBA" id="ARBA00030071"/>
    </source>
</evidence>
<dbReference type="GO" id="GO:0015078">
    <property type="term" value="F:proton transmembrane transporter activity"/>
    <property type="evidence" value="ECO:0007669"/>
    <property type="project" value="TreeGrafter"/>
</dbReference>
<evidence type="ECO:0000256" key="2">
    <source>
        <dbReference type="ARBA" id="ARBA00008079"/>
    </source>
</evidence>
<evidence type="ECO:0000256" key="10">
    <source>
        <dbReference type="ARBA" id="ARBA00023002"/>
    </source>
</evidence>
<keyword evidence="9 17" id="KW-1133">Transmembrane helix</keyword>
<evidence type="ECO:0000256" key="1">
    <source>
        <dbReference type="ARBA" id="ARBA00004651"/>
    </source>
</evidence>
<dbReference type="Proteomes" id="UP000298566">
    <property type="component" value="Chromosome"/>
</dbReference>
<dbReference type="InterPro" id="IPR005171">
    <property type="entry name" value="Cyt_c_oxidase_su4_prok"/>
</dbReference>
<dbReference type="AlphaFoldDB" id="A0A4D6YCQ4"/>
<keyword evidence="10" id="KW-0560">Oxidoreductase</keyword>
<dbReference type="InterPro" id="IPR014210">
    <property type="entry name" value="Cyt_o_ubiqinol_oxidase_su4"/>
</dbReference>
<keyword evidence="11 17" id="KW-0472">Membrane</keyword>
<evidence type="ECO:0000256" key="8">
    <source>
        <dbReference type="ARBA" id="ARBA00022982"/>
    </source>
</evidence>
<protein>
    <recommendedName>
        <fullName evidence="4">Cytochrome bo(3) ubiquinol oxidase subunit 4</fullName>
    </recommendedName>
    <alternativeName>
        <fullName evidence="16">Cytochrome o ubiquinol oxidase subunit 4</fullName>
    </alternativeName>
    <alternativeName>
        <fullName evidence="13">Oxidase bo(3) subunit 4</fullName>
    </alternativeName>
    <alternativeName>
        <fullName evidence="14">Ubiquinol oxidase polypeptide IV</fullName>
    </alternativeName>
    <alternativeName>
        <fullName evidence="15">Ubiquinol oxidase subunit 4</fullName>
    </alternativeName>
</protein>
<evidence type="ECO:0000256" key="4">
    <source>
        <dbReference type="ARBA" id="ARBA00014689"/>
    </source>
</evidence>
<dbReference type="EMBL" id="CP033004">
    <property type="protein sequence ID" value="QCI23430.1"/>
    <property type="molecule type" value="Genomic_DNA"/>
</dbReference>
<evidence type="ECO:0000256" key="9">
    <source>
        <dbReference type="ARBA" id="ARBA00022989"/>
    </source>
</evidence>
<feature type="transmembrane region" description="Helical" evidence="17">
    <location>
        <begin position="48"/>
        <end position="67"/>
    </location>
</feature>
<keyword evidence="7 17" id="KW-0812">Transmembrane</keyword>
<evidence type="ECO:0000256" key="3">
    <source>
        <dbReference type="ARBA" id="ARBA00011700"/>
    </source>
</evidence>
<dbReference type="Pfam" id="PF03626">
    <property type="entry name" value="COX4_pro"/>
    <property type="match status" value="1"/>
</dbReference>
<comment type="subunit">
    <text evidence="3">Heterooctamer of two A chains, two B chains, two C chains and two D chains.</text>
</comment>
<evidence type="ECO:0000256" key="15">
    <source>
        <dbReference type="ARBA" id="ARBA00031887"/>
    </source>
</evidence>
<evidence type="ECO:0000313" key="19">
    <source>
        <dbReference type="Proteomes" id="UP000298566"/>
    </source>
</evidence>
<gene>
    <name evidence="18" type="primary">cyoD</name>
    <name evidence="18" type="ORF">D9V73_02175</name>
</gene>
<dbReference type="NCBIfam" id="TIGR02847">
    <property type="entry name" value="CyoD"/>
    <property type="match status" value="1"/>
</dbReference>
<dbReference type="GO" id="GO:0005886">
    <property type="term" value="C:plasma membrane"/>
    <property type="evidence" value="ECO:0007669"/>
    <property type="project" value="UniProtKB-SubCell"/>
</dbReference>
<keyword evidence="6" id="KW-1003">Cell membrane</keyword>
<reference evidence="18 19" key="1">
    <citation type="submission" date="2018-10" db="EMBL/GenBank/DDBJ databases">
        <title>Comparative functional genomics of the obligate endosymbiont Buchnera aphidicola.</title>
        <authorList>
            <person name="Chong R.A."/>
        </authorList>
    </citation>
    <scope>NUCLEOTIDE SEQUENCE [LARGE SCALE GENOMIC DNA]</scope>
    <source>
        <strain evidence="18 19">Mrh</strain>
    </source>
</reference>
<dbReference type="InterPro" id="IPR050968">
    <property type="entry name" value="Cytochrome_c_oxidase_bac_sub4"/>
</dbReference>
<comment type="subcellular location">
    <subcellularLocation>
        <location evidence="1">Cell membrane</location>
        <topology evidence="1">Multi-pass membrane protein</topology>
    </subcellularLocation>
</comment>
<dbReference type="RefSeq" id="WP_158336639.1">
    <property type="nucleotide sequence ID" value="NZ_CP033004.1"/>
</dbReference>
<dbReference type="GO" id="GO:0009319">
    <property type="term" value="C:cytochrome o ubiquinol oxidase complex"/>
    <property type="evidence" value="ECO:0007669"/>
    <property type="project" value="TreeGrafter"/>
</dbReference>
<evidence type="ECO:0000256" key="6">
    <source>
        <dbReference type="ARBA" id="ARBA00022475"/>
    </source>
</evidence>
<organism evidence="18 19">
    <name type="scientific">Buchnera aphidicola subsp. Melaphis rhois</name>
    <dbReference type="NCBI Taxonomy" id="118103"/>
    <lineage>
        <taxon>Bacteria</taxon>
        <taxon>Pseudomonadati</taxon>
        <taxon>Pseudomonadota</taxon>
        <taxon>Gammaproteobacteria</taxon>
        <taxon>Enterobacterales</taxon>
        <taxon>Erwiniaceae</taxon>
        <taxon>Buchnera</taxon>
    </lineage>
</organism>
<evidence type="ECO:0000256" key="17">
    <source>
        <dbReference type="SAM" id="Phobius"/>
    </source>
</evidence>
<dbReference type="GO" id="GO:0015990">
    <property type="term" value="P:electron transport coupled proton transport"/>
    <property type="evidence" value="ECO:0007669"/>
    <property type="project" value="InterPro"/>
</dbReference>
<evidence type="ECO:0000256" key="5">
    <source>
        <dbReference type="ARBA" id="ARBA00022448"/>
    </source>
</evidence>
<feature type="transmembrane region" description="Helical" evidence="17">
    <location>
        <begin position="79"/>
        <end position="100"/>
    </location>
</feature>
<dbReference type="GO" id="GO:0019646">
    <property type="term" value="P:aerobic electron transport chain"/>
    <property type="evidence" value="ECO:0007669"/>
    <property type="project" value="TreeGrafter"/>
</dbReference>
<dbReference type="PANTHER" id="PTHR36835:SF1">
    <property type="entry name" value="CYTOCHROME BO(3) UBIQUINOL OXIDASE SUBUNIT 4"/>
    <property type="match status" value="1"/>
</dbReference>
<evidence type="ECO:0000313" key="18">
    <source>
        <dbReference type="EMBL" id="QCI23430.1"/>
    </source>
</evidence>
<sequence length="112" mass="13591">MNLCYLKNILFFKNRYFLYFLSFIILIILTLFPFLIVIKKLFSKEMTYFLVVLCLLVQVVVHIKIFFHLNFSNKHKWNLISMIFSFLIITIILLGSYWVMKHLNYHISSLMI</sequence>
<evidence type="ECO:0000256" key="11">
    <source>
        <dbReference type="ARBA" id="ARBA00023136"/>
    </source>
</evidence>
<evidence type="ECO:0000256" key="14">
    <source>
        <dbReference type="ARBA" id="ARBA00030211"/>
    </source>
</evidence>
<evidence type="ECO:0000256" key="7">
    <source>
        <dbReference type="ARBA" id="ARBA00022692"/>
    </source>
</evidence>
<dbReference type="PANTHER" id="PTHR36835">
    <property type="entry name" value="CYTOCHROME BO(3) UBIQUINOL OXIDASE SUBUNIT 4"/>
    <property type="match status" value="1"/>
</dbReference>
<keyword evidence="5" id="KW-0813">Transport</keyword>
<evidence type="ECO:0000256" key="16">
    <source>
        <dbReference type="ARBA" id="ARBA00032185"/>
    </source>
</evidence>
<keyword evidence="8" id="KW-0249">Electron transport</keyword>